<dbReference type="GO" id="GO:0008643">
    <property type="term" value="P:carbohydrate transport"/>
    <property type="evidence" value="ECO:0007669"/>
    <property type="project" value="InterPro"/>
</dbReference>
<comment type="caution">
    <text evidence="4">The sequence shown here is derived from an EMBL/GenBank/DDBJ whole genome shotgun (WGS) entry which is preliminary data.</text>
</comment>
<feature type="transmembrane region" description="Helical" evidence="3">
    <location>
        <begin position="300"/>
        <end position="326"/>
    </location>
</feature>
<dbReference type="Gene3D" id="1.20.1250.20">
    <property type="entry name" value="MFS general substrate transporter like domains"/>
    <property type="match status" value="1"/>
</dbReference>
<feature type="transmembrane region" description="Helical" evidence="3">
    <location>
        <begin position="386"/>
        <end position="409"/>
    </location>
</feature>
<dbReference type="Proteomes" id="UP001187315">
    <property type="component" value="Unassembled WGS sequence"/>
</dbReference>
<reference evidence="4" key="1">
    <citation type="submission" date="2023-08" db="EMBL/GenBank/DDBJ databases">
        <title>Pelteobagrus vachellii genome.</title>
        <authorList>
            <person name="Liu H."/>
        </authorList>
    </citation>
    <scope>NUCLEOTIDE SEQUENCE</scope>
    <source>
        <strain evidence="4">PRFRI_2022a</strain>
        <tissue evidence="4">Muscle</tissue>
    </source>
</reference>
<dbReference type="SUPFAM" id="SSF103473">
    <property type="entry name" value="MFS general substrate transporter"/>
    <property type="match status" value="1"/>
</dbReference>
<keyword evidence="5" id="KW-1185">Reference proteome</keyword>
<feature type="transmembrane region" description="Helical" evidence="3">
    <location>
        <begin position="146"/>
        <end position="164"/>
    </location>
</feature>
<organism evidence="4 5">
    <name type="scientific">Tachysurus vachellii</name>
    <name type="common">Darkbarbel catfish</name>
    <name type="synonym">Pelteobagrus vachellii</name>
    <dbReference type="NCBI Taxonomy" id="175792"/>
    <lineage>
        <taxon>Eukaryota</taxon>
        <taxon>Metazoa</taxon>
        <taxon>Chordata</taxon>
        <taxon>Craniata</taxon>
        <taxon>Vertebrata</taxon>
        <taxon>Euteleostomi</taxon>
        <taxon>Actinopterygii</taxon>
        <taxon>Neopterygii</taxon>
        <taxon>Teleostei</taxon>
        <taxon>Ostariophysi</taxon>
        <taxon>Siluriformes</taxon>
        <taxon>Bagridae</taxon>
        <taxon>Tachysurus</taxon>
    </lineage>
</organism>
<gene>
    <name evidence="4" type="ORF">Q7C36_012357</name>
</gene>
<dbReference type="EMBL" id="JAVHJS010000012">
    <property type="protein sequence ID" value="KAK2840778.1"/>
    <property type="molecule type" value="Genomic_DNA"/>
</dbReference>
<comment type="subcellular location">
    <subcellularLocation>
        <location evidence="1">Membrane</location>
        <topology evidence="1">Multi-pass membrane protein</topology>
    </subcellularLocation>
</comment>
<dbReference type="GO" id="GO:0005886">
    <property type="term" value="C:plasma membrane"/>
    <property type="evidence" value="ECO:0007669"/>
    <property type="project" value="TreeGrafter"/>
</dbReference>
<dbReference type="Pfam" id="PF13347">
    <property type="entry name" value="MFS_2"/>
    <property type="match status" value="1"/>
</dbReference>
<dbReference type="AlphaFoldDB" id="A0AA88MMA3"/>
<keyword evidence="3" id="KW-0812">Transmembrane</keyword>
<evidence type="ECO:0000313" key="4">
    <source>
        <dbReference type="EMBL" id="KAK2840778.1"/>
    </source>
</evidence>
<feature type="transmembrane region" description="Helical" evidence="3">
    <location>
        <begin position="113"/>
        <end position="134"/>
    </location>
</feature>
<keyword evidence="3" id="KW-1133">Transmembrane helix</keyword>
<dbReference type="InterPro" id="IPR039672">
    <property type="entry name" value="MFS_2"/>
</dbReference>
<dbReference type="InterPro" id="IPR036259">
    <property type="entry name" value="MFS_trans_sf"/>
</dbReference>
<evidence type="ECO:0000256" key="2">
    <source>
        <dbReference type="ARBA" id="ARBA00008335"/>
    </source>
</evidence>
<evidence type="ECO:0000256" key="1">
    <source>
        <dbReference type="ARBA" id="ARBA00004141"/>
    </source>
</evidence>
<feature type="transmembrane region" description="Helical" evidence="3">
    <location>
        <begin position="243"/>
        <end position="267"/>
    </location>
</feature>
<name>A0AA88MMA3_TACVA</name>
<accession>A0AA88MMA3</accession>
<feature type="transmembrane region" description="Helical" evidence="3">
    <location>
        <begin position="185"/>
        <end position="205"/>
    </location>
</feature>
<protein>
    <recommendedName>
        <fullName evidence="6">Sodium-dependent lysophosphatidylcholine symporter 1-like</fullName>
    </recommendedName>
</protein>
<feature type="transmembrane region" description="Helical" evidence="3">
    <location>
        <begin position="471"/>
        <end position="495"/>
    </location>
</feature>
<evidence type="ECO:0008006" key="6">
    <source>
        <dbReference type="Google" id="ProtNLM"/>
    </source>
</evidence>
<feature type="transmembrane region" description="Helical" evidence="3">
    <location>
        <begin position="362"/>
        <end position="380"/>
    </location>
</feature>
<feature type="transmembrane region" description="Helical" evidence="3">
    <location>
        <begin position="78"/>
        <end position="101"/>
    </location>
</feature>
<dbReference type="GO" id="GO:0015293">
    <property type="term" value="F:symporter activity"/>
    <property type="evidence" value="ECO:0007669"/>
    <property type="project" value="InterPro"/>
</dbReference>
<sequence>MTLAEAVLNKLQSWKESISSSTETEPDEKDRETYNPTGIRLATKLCYAVGGIPYQATNIALGFSFQIFLLDVVQMEAFYVSLILFVTRVWDAVTDPLIGYLVSRSGRTPIGKLLPWSVLSMPLGILSYVFLWFIPHAADSSSVGVPWYLIISCLFETLMSCYHVPYMSLNMFLGGSKRDRDSATAYRMSAEVLSMLLAAVMQGQVLRVYNAERENSCMDTDNNVELAFTTPSPSVASLQNTRAAFMTSALFLGALFFLCCMVLFLGVREQSGSADIEIERRSSCLADLKKMVGQVSYQRLVLGFLFTSIAFQMALGNFALFCIHVAGLGAQFQYFMLAILVSATVSVPLWQMILLRLGKKKTLFIGLPLFIPVMIVLVSVSENFPVYMIMCVLVGTSVATLLLLPWSMLPDVVDEFMVANPCCRAMEPLFFSCYCFCNKLGGGFSAGISTMTLHLTGYKTGACSHSGGVILALRLLLAPIPIVLLLVGLVFFYLYPINEMQRLSLQKDQKEMRVKSQMLPNNQDIKLQQRMSRTISTSSRMKYSTSQPGGFASTSFPDHNSSLDCTVERPFYKPKWRSISDLPAFQISTRQSSLYSNQTCSNKDVVTWV</sequence>
<dbReference type="PANTHER" id="PTHR11328">
    <property type="entry name" value="MAJOR FACILITATOR SUPERFAMILY DOMAIN-CONTAINING PROTEIN"/>
    <property type="match status" value="1"/>
</dbReference>
<evidence type="ECO:0000256" key="3">
    <source>
        <dbReference type="SAM" id="Phobius"/>
    </source>
</evidence>
<feature type="transmembrane region" description="Helical" evidence="3">
    <location>
        <begin position="332"/>
        <end position="350"/>
    </location>
</feature>
<proteinExistence type="inferred from homology"/>
<comment type="similarity">
    <text evidence="2">Belongs to the major facilitator superfamily.</text>
</comment>
<keyword evidence="3" id="KW-0472">Membrane</keyword>
<feature type="transmembrane region" description="Helical" evidence="3">
    <location>
        <begin position="429"/>
        <end position="451"/>
    </location>
</feature>
<evidence type="ECO:0000313" key="5">
    <source>
        <dbReference type="Proteomes" id="UP001187315"/>
    </source>
</evidence>
<dbReference type="PANTHER" id="PTHR11328:SF44">
    <property type="entry name" value="SODIUM-DEPENDENT LYSOPHOSPHATIDYLCHOLINE SYMPORTER 1-B"/>
    <property type="match status" value="1"/>
</dbReference>